<evidence type="ECO:0000256" key="14">
    <source>
        <dbReference type="PIRSR" id="PIRSR006621-2"/>
    </source>
</evidence>
<dbReference type="GO" id="GO:0017150">
    <property type="term" value="F:tRNA dihydrouridine synthase activity"/>
    <property type="evidence" value="ECO:0007669"/>
    <property type="project" value="InterPro"/>
</dbReference>
<dbReference type="SUPFAM" id="SSF51395">
    <property type="entry name" value="FMN-linked oxidoreductases"/>
    <property type="match status" value="1"/>
</dbReference>
<evidence type="ECO:0000256" key="5">
    <source>
        <dbReference type="ARBA" id="ARBA00022643"/>
    </source>
</evidence>
<evidence type="ECO:0000256" key="10">
    <source>
        <dbReference type="ARBA" id="ARBA00048205"/>
    </source>
</evidence>
<keyword evidence="4 12" id="KW-0285">Flavoprotein</keyword>
<dbReference type="RefSeq" id="WP_154619922.1">
    <property type="nucleotide sequence ID" value="NZ_VUNL01000002.1"/>
</dbReference>
<dbReference type="PANTHER" id="PTHR45846">
    <property type="entry name" value="TRNA-DIHYDROURIDINE(47) SYNTHASE [NAD(P)(+)]-LIKE"/>
    <property type="match status" value="1"/>
</dbReference>
<feature type="binding site" evidence="14">
    <location>
        <begin position="225"/>
        <end position="226"/>
    </location>
    <ligand>
        <name>FMN</name>
        <dbReference type="ChEBI" id="CHEBI:58210"/>
    </ligand>
</feature>
<keyword evidence="5 12" id="KW-0288">FMN</keyword>
<accession>A0A6I2UWR4</accession>
<feature type="binding site" evidence="14">
    <location>
        <begin position="16"/>
        <end position="18"/>
    </location>
    <ligand>
        <name>FMN</name>
        <dbReference type="ChEBI" id="CHEBI:58210"/>
    </ligand>
</feature>
<dbReference type="Gene3D" id="3.20.20.70">
    <property type="entry name" value="Aldolase class I"/>
    <property type="match status" value="1"/>
</dbReference>
<dbReference type="CDD" id="cd02801">
    <property type="entry name" value="DUS_like_FMN"/>
    <property type="match status" value="1"/>
</dbReference>
<dbReference type="Gene3D" id="1.10.1200.80">
    <property type="entry name" value="Putative flavin oxidoreducatase, domain 2"/>
    <property type="match status" value="1"/>
</dbReference>
<evidence type="ECO:0000256" key="3">
    <source>
        <dbReference type="ARBA" id="ARBA00022555"/>
    </source>
</evidence>
<feature type="active site" description="Proton donor" evidence="13">
    <location>
        <position position="101"/>
    </location>
</feature>
<dbReference type="InterPro" id="IPR004652">
    <property type="entry name" value="DusB-like"/>
</dbReference>
<dbReference type="PROSITE" id="PS01136">
    <property type="entry name" value="UPF0034"/>
    <property type="match status" value="1"/>
</dbReference>
<feature type="binding site" evidence="14">
    <location>
        <position position="70"/>
    </location>
    <ligand>
        <name>FMN</name>
        <dbReference type="ChEBI" id="CHEBI:58210"/>
    </ligand>
</feature>
<dbReference type="InterPro" id="IPR001269">
    <property type="entry name" value="DUS_fam"/>
</dbReference>
<keyword evidence="7" id="KW-0521">NADP</keyword>
<name>A0A6I2UWR4_9FIRM</name>
<dbReference type="PANTHER" id="PTHR45846:SF1">
    <property type="entry name" value="TRNA-DIHYDROURIDINE(47) SYNTHASE [NAD(P)(+)]-LIKE"/>
    <property type="match status" value="1"/>
</dbReference>
<reference evidence="16 17" key="1">
    <citation type="submission" date="2019-08" db="EMBL/GenBank/DDBJ databases">
        <title>In-depth cultivation of the pig gut microbiome towards novel bacterial diversity and tailored functional studies.</title>
        <authorList>
            <person name="Wylensek D."/>
            <person name="Hitch T.C.A."/>
            <person name="Clavel T."/>
        </authorList>
    </citation>
    <scope>NUCLEOTIDE SEQUENCE [LARGE SCALE GENOMIC DNA]</scope>
    <source>
        <strain evidence="17">WCA-380-WT-3B3</strain>
    </source>
</reference>
<evidence type="ECO:0000313" key="17">
    <source>
        <dbReference type="Proteomes" id="UP000430222"/>
    </source>
</evidence>
<comment type="cofactor">
    <cofactor evidence="1 12 14">
        <name>FMN</name>
        <dbReference type="ChEBI" id="CHEBI:58210"/>
    </cofactor>
</comment>
<evidence type="ECO:0000256" key="12">
    <source>
        <dbReference type="PIRNR" id="PIRNR006621"/>
    </source>
</evidence>
<comment type="similarity">
    <text evidence="12">Belongs to the dus family.</text>
</comment>
<dbReference type="InterPro" id="IPR035587">
    <property type="entry name" value="DUS-like_FMN-bd"/>
</dbReference>
<gene>
    <name evidence="16" type="primary">dusB</name>
    <name evidence="16" type="ORF">FYJ78_02700</name>
</gene>
<comment type="catalytic activity">
    <reaction evidence="11">
        <text>a 5,6-dihydrouridine in tRNA + NAD(+) = a uridine in tRNA + NADH + H(+)</text>
        <dbReference type="Rhea" id="RHEA:54452"/>
        <dbReference type="Rhea" id="RHEA-COMP:13339"/>
        <dbReference type="Rhea" id="RHEA-COMP:13887"/>
        <dbReference type="ChEBI" id="CHEBI:15378"/>
        <dbReference type="ChEBI" id="CHEBI:57540"/>
        <dbReference type="ChEBI" id="CHEBI:57945"/>
        <dbReference type="ChEBI" id="CHEBI:65315"/>
        <dbReference type="ChEBI" id="CHEBI:74443"/>
    </reaction>
</comment>
<comment type="function">
    <text evidence="2 12">Catalyzes the synthesis of 5,6-dihydrouridine (D), a modified base found in the D-loop of most tRNAs, via the reduction of the C5-C6 double bond in target uridines.</text>
</comment>
<evidence type="ECO:0000256" key="4">
    <source>
        <dbReference type="ARBA" id="ARBA00022630"/>
    </source>
</evidence>
<keyword evidence="8" id="KW-0694">RNA-binding</keyword>
<evidence type="ECO:0000256" key="11">
    <source>
        <dbReference type="ARBA" id="ARBA00048802"/>
    </source>
</evidence>
<evidence type="ECO:0000313" key="16">
    <source>
        <dbReference type="EMBL" id="MSV24111.1"/>
    </source>
</evidence>
<keyword evidence="17" id="KW-1185">Reference proteome</keyword>
<dbReference type="EMBL" id="VUNL01000002">
    <property type="protein sequence ID" value="MSV24111.1"/>
    <property type="molecule type" value="Genomic_DNA"/>
</dbReference>
<evidence type="ECO:0000256" key="9">
    <source>
        <dbReference type="ARBA" id="ARBA00023002"/>
    </source>
</evidence>
<dbReference type="GO" id="GO:0050660">
    <property type="term" value="F:flavin adenine dinucleotide binding"/>
    <property type="evidence" value="ECO:0007669"/>
    <property type="project" value="InterPro"/>
</dbReference>
<evidence type="ECO:0000256" key="7">
    <source>
        <dbReference type="ARBA" id="ARBA00022857"/>
    </source>
</evidence>
<evidence type="ECO:0000256" key="8">
    <source>
        <dbReference type="ARBA" id="ARBA00022884"/>
    </source>
</evidence>
<feature type="domain" description="DUS-like FMN-binding" evidence="15">
    <location>
        <begin position="14"/>
        <end position="319"/>
    </location>
</feature>
<dbReference type="InterPro" id="IPR013785">
    <property type="entry name" value="Aldolase_TIM"/>
</dbReference>
<evidence type="ECO:0000256" key="13">
    <source>
        <dbReference type="PIRSR" id="PIRSR006621-1"/>
    </source>
</evidence>
<dbReference type="InterPro" id="IPR018517">
    <property type="entry name" value="tRNA_hU_synthase_CS"/>
</dbReference>
<dbReference type="InterPro" id="IPR024036">
    <property type="entry name" value="tRNA-dHydroUridine_Synthase_C"/>
</dbReference>
<comment type="catalytic activity">
    <reaction evidence="10">
        <text>a 5,6-dihydrouridine in tRNA + NADP(+) = a uridine in tRNA + NADPH + H(+)</text>
        <dbReference type="Rhea" id="RHEA:23624"/>
        <dbReference type="Rhea" id="RHEA-COMP:13339"/>
        <dbReference type="Rhea" id="RHEA-COMP:13887"/>
        <dbReference type="ChEBI" id="CHEBI:15378"/>
        <dbReference type="ChEBI" id="CHEBI:57783"/>
        <dbReference type="ChEBI" id="CHEBI:58349"/>
        <dbReference type="ChEBI" id="CHEBI:65315"/>
        <dbReference type="ChEBI" id="CHEBI:74443"/>
    </reaction>
</comment>
<organism evidence="16 17">
    <name type="scientific">Selenomonas montiformis</name>
    <dbReference type="NCBI Taxonomy" id="2652285"/>
    <lineage>
        <taxon>Bacteria</taxon>
        <taxon>Bacillati</taxon>
        <taxon>Bacillota</taxon>
        <taxon>Negativicutes</taxon>
        <taxon>Selenomonadales</taxon>
        <taxon>Selenomonadaceae</taxon>
        <taxon>Selenomonas</taxon>
    </lineage>
</organism>
<dbReference type="NCBIfam" id="TIGR00737">
    <property type="entry name" value="nifR3_yhdG"/>
    <property type="match status" value="1"/>
</dbReference>
<evidence type="ECO:0000256" key="1">
    <source>
        <dbReference type="ARBA" id="ARBA00001917"/>
    </source>
</evidence>
<sequence length="339" mass="37971">MNLGPFHFEQPVFLAPMAGVTDTAYRIIAHDMGCPLCYAEMVSSQGIHFRNERTLAMLQSEPEERPLVMQIFANSPEMAAEAAAYVESLGTADILDFNMGCPAPKIVKNGEGSALMRDPERAFRILSAIRRAVKMPVTVKMRKGWDDQQVNVVEMAKLAEAAGVDAIAVHGRTREQFYRDHADWEIIGEVKRSVGIPVIANGDVRTCRDLQRIFAVTGADGVMIGRAAQGNPWIFRQLTHFLKTGEELPGPSMRERAAVILRHLDLLIHYKGDYAGPREMRKHATWYTRGITHGAVLRDKFNKAVSRQDFVDILQDYFDTAEPVSEPTAESMIRTQQNE</sequence>
<evidence type="ECO:0000256" key="2">
    <source>
        <dbReference type="ARBA" id="ARBA00002790"/>
    </source>
</evidence>
<dbReference type="Proteomes" id="UP000430222">
    <property type="component" value="Unassembled WGS sequence"/>
</dbReference>
<comment type="caution">
    <text evidence="16">The sequence shown here is derived from an EMBL/GenBank/DDBJ whole genome shotgun (WGS) entry which is preliminary data.</text>
</comment>
<evidence type="ECO:0000256" key="6">
    <source>
        <dbReference type="ARBA" id="ARBA00022694"/>
    </source>
</evidence>
<dbReference type="PIRSF" id="PIRSF006621">
    <property type="entry name" value="Dus"/>
    <property type="match status" value="1"/>
</dbReference>
<feature type="binding site" evidence="14">
    <location>
        <position position="140"/>
    </location>
    <ligand>
        <name>FMN</name>
        <dbReference type="ChEBI" id="CHEBI:58210"/>
    </ligand>
</feature>
<evidence type="ECO:0000259" key="15">
    <source>
        <dbReference type="Pfam" id="PF01207"/>
    </source>
</evidence>
<keyword evidence="6 12" id="KW-0819">tRNA processing</keyword>
<dbReference type="Pfam" id="PF01207">
    <property type="entry name" value="Dus"/>
    <property type="match status" value="1"/>
</dbReference>
<keyword evidence="9 12" id="KW-0560">Oxidoreductase</keyword>
<feature type="binding site" evidence="14">
    <location>
        <position position="170"/>
    </location>
    <ligand>
        <name>FMN</name>
        <dbReference type="ChEBI" id="CHEBI:58210"/>
    </ligand>
</feature>
<dbReference type="GO" id="GO:0000049">
    <property type="term" value="F:tRNA binding"/>
    <property type="evidence" value="ECO:0007669"/>
    <property type="project" value="UniProtKB-KW"/>
</dbReference>
<protein>
    <recommendedName>
        <fullName evidence="12">tRNA-dihydrouridine synthase</fullName>
        <ecNumber evidence="12">1.3.1.-</ecNumber>
    </recommendedName>
</protein>
<dbReference type="AlphaFoldDB" id="A0A6I2UWR4"/>
<keyword evidence="14" id="KW-0547">Nucleotide-binding</keyword>
<keyword evidence="3" id="KW-0820">tRNA-binding</keyword>
<proteinExistence type="inferred from homology"/>
<dbReference type="EC" id="1.3.1.-" evidence="12"/>